<accession>G0TR49</accession>
<dbReference type="GO" id="GO:0006606">
    <property type="term" value="P:protein import into nucleus"/>
    <property type="evidence" value="ECO:0007669"/>
    <property type="project" value="TreeGrafter"/>
</dbReference>
<dbReference type="GO" id="GO:0005634">
    <property type="term" value="C:nucleus"/>
    <property type="evidence" value="ECO:0007669"/>
    <property type="project" value="TreeGrafter"/>
</dbReference>
<protein>
    <submittedName>
        <fullName evidence="4">Uncharacterized protein</fullName>
    </submittedName>
</protein>
<name>G0TR49_TRYVY</name>
<dbReference type="PANTHER" id="PTHR12925">
    <property type="entry name" value="HIKESHI FAMILY MEMBER"/>
    <property type="match status" value="1"/>
</dbReference>
<dbReference type="InterPro" id="IPR048364">
    <property type="entry name" value="Hikeshi-like_C"/>
</dbReference>
<dbReference type="GO" id="GO:0005829">
    <property type="term" value="C:cytosol"/>
    <property type="evidence" value="ECO:0007669"/>
    <property type="project" value="TreeGrafter"/>
</dbReference>
<organism evidence="4">
    <name type="scientific">Trypanosoma vivax (strain Y486)</name>
    <dbReference type="NCBI Taxonomy" id="1055687"/>
    <lineage>
        <taxon>Eukaryota</taxon>
        <taxon>Discoba</taxon>
        <taxon>Euglenozoa</taxon>
        <taxon>Kinetoplastea</taxon>
        <taxon>Metakinetoplastina</taxon>
        <taxon>Trypanosomatida</taxon>
        <taxon>Trypanosomatidae</taxon>
        <taxon>Trypanosoma</taxon>
        <taxon>Duttonella</taxon>
    </lineage>
</organism>
<gene>
    <name evidence="4" type="ORF">TVY486_0100610</name>
</gene>
<evidence type="ECO:0000259" key="2">
    <source>
        <dbReference type="Pfam" id="PF05603"/>
    </source>
</evidence>
<dbReference type="Pfam" id="PF21057">
    <property type="entry name" value="Hikeshi-like_C"/>
    <property type="match status" value="1"/>
</dbReference>
<reference evidence="4" key="1">
    <citation type="journal article" date="2012" name="Proc. Natl. Acad. Sci. U.S.A.">
        <title>Antigenic diversity is generated by distinct evolutionary mechanisms in African trypanosome species.</title>
        <authorList>
            <person name="Jackson A.P."/>
            <person name="Berry A."/>
            <person name="Aslett M."/>
            <person name="Allison H.C."/>
            <person name="Burton P."/>
            <person name="Vavrova-Anderson J."/>
            <person name="Brown R."/>
            <person name="Browne H."/>
            <person name="Corton N."/>
            <person name="Hauser H."/>
            <person name="Gamble J."/>
            <person name="Gilderthorp R."/>
            <person name="Marcello L."/>
            <person name="McQuillan J."/>
            <person name="Otto T.D."/>
            <person name="Quail M.A."/>
            <person name="Sanders M.J."/>
            <person name="van Tonder A."/>
            <person name="Ginger M.L."/>
            <person name="Field M.C."/>
            <person name="Barry J.D."/>
            <person name="Hertz-Fowler C."/>
            <person name="Berriman M."/>
        </authorList>
    </citation>
    <scope>NUCLEOTIDE SEQUENCE</scope>
    <source>
        <strain evidence="4">Y486</strain>
    </source>
</reference>
<comment type="similarity">
    <text evidence="1">Belongs to the OPI10 family.</text>
</comment>
<dbReference type="InterPro" id="IPR031318">
    <property type="entry name" value="OPI10"/>
</dbReference>
<dbReference type="InterPro" id="IPR008493">
    <property type="entry name" value="Hikeshi-like_N"/>
</dbReference>
<proteinExistence type="inferred from homology"/>
<sequence>MDAPACTPPPQPPVAVIVPGCPVLTQFQCIDGIRWIASLGNAPASIVVFLTAPAPLPFDAALGIYLAREDSGAFEYIGYLSNAQPSAIMRVPSIFLDVVTPIRVFLGISSEREQDMKNLGQAPQQEQERTAVTLLAMSERLVEDLYNFVTSYGRVIPANSDGAVSEETIFMPISFVDRWRNKLLSKLRNDTSFWSR</sequence>
<feature type="domain" description="Hikeshi-like N-terminal" evidence="2">
    <location>
        <begin position="17"/>
        <end position="92"/>
    </location>
</feature>
<evidence type="ECO:0000256" key="1">
    <source>
        <dbReference type="ARBA" id="ARBA00006623"/>
    </source>
</evidence>
<dbReference type="VEuPathDB" id="TriTrypDB:TvY486_0100610"/>
<dbReference type="Pfam" id="PF05603">
    <property type="entry name" value="Hikeshi-like_N"/>
    <property type="match status" value="1"/>
</dbReference>
<dbReference type="EMBL" id="HE573017">
    <property type="protein sequence ID" value="CCC46413.1"/>
    <property type="molecule type" value="Genomic_DNA"/>
</dbReference>
<evidence type="ECO:0000313" key="4">
    <source>
        <dbReference type="EMBL" id="CCC46413.1"/>
    </source>
</evidence>
<dbReference type="AlphaFoldDB" id="G0TR49"/>
<dbReference type="PANTHER" id="PTHR12925:SF0">
    <property type="entry name" value="PROTEIN HIKESHI"/>
    <property type="match status" value="1"/>
</dbReference>
<feature type="domain" description="Hikeshi-like C-terminal" evidence="3">
    <location>
        <begin position="135"/>
        <end position="195"/>
    </location>
</feature>
<evidence type="ECO:0000259" key="3">
    <source>
        <dbReference type="Pfam" id="PF21057"/>
    </source>
</evidence>
<dbReference type="GO" id="GO:0061608">
    <property type="term" value="F:nuclear import signal receptor activity"/>
    <property type="evidence" value="ECO:0007669"/>
    <property type="project" value="TreeGrafter"/>
</dbReference>